<dbReference type="EMBL" id="CP034159">
    <property type="protein sequence ID" value="AZI34287.1"/>
    <property type="molecule type" value="Genomic_DNA"/>
</dbReference>
<dbReference type="RefSeq" id="WP_125025923.1">
    <property type="nucleotide sequence ID" value="NZ_CP034159.1"/>
</dbReference>
<dbReference type="KEGG" id="ccas:EIB73_14355"/>
<dbReference type="PROSITE" id="PS51257">
    <property type="entry name" value="PROKAR_LIPOPROTEIN"/>
    <property type="match status" value="1"/>
</dbReference>
<evidence type="ECO:0000313" key="1">
    <source>
        <dbReference type="EMBL" id="AZI34287.1"/>
    </source>
</evidence>
<gene>
    <name evidence="1" type="ORF">EIB73_14355</name>
</gene>
<evidence type="ECO:0000313" key="2">
    <source>
        <dbReference type="Proteomes" id="UP000270185"/>
    </source>
</evidence>
<dbReference type="OrthoDB" id="1272958at2"/>
<dbReference type="Proteomes" id="UP000270185">
    <property type="component" value="Chromosome"/>
</dbReference>
<name>A0A3G8XR75_9FLAO</name>
<proteinExistence type="predicted"/>
<accession>A0A3G8XR75</accession>
<protein>
    <submittedName>
        <fullName evidence="1">Uncharacterized protein</fullName>
    </submittedName>
</protein>
<dbReference type="AlphaFoldDB" id="A0A3G8XR75"/>
<reference evidence="2" key="1">
    <citation type="submission" date="2018-11" db="EMBL/GenBank/DDBJ databases">
        <title>Proposal to divide the Flavobacteriaceae and reorganize its genera based on Amino Acid Identity values calculated from whole genome sequences.</title>
        <authorList>
            <person name="Nicholson A.C."/>
            <person name="Gulvik C.A."/>
            <person name="Whitney A.M."/>
            <person name="Humrighouse B.W."/>
            <person name="Bell M."/>
            <person name="Holmes B."/>
            <person name="Steigerwalt A.G."/>
            <person name="Villarma A."/>
            <person name="Sheth M."/>
            <person name="Batra D."/>
            <person name="Pryor J."/>
            <person name="Bernardet J.-F."/>
            <person name="Hugo C."/>
            <person name="Kampfer P."/>
            <person name="Newman J.D."/>
            <person name="McQuiston J.R."/>
        </authorList>
    </citation>
    <scope>NUCLEOTIDE SEQUENCE [LARGE SCALE GENOMIC DNA]</scope>
    <source>
        <strain evidence="2">G0081</strain>
    </source>
</reference>
<keyword evidence="2" id="KW-1185">Reference proteome</keyword>
<organism evidence="1 2">
    <name type="scientific">Kaistella carnis</name>
    <dbReference type="NCBI Taxonomy" id="1241979"/>
    <lineage>
        <taxon>Bacteria</taxon>
        <taxon>Pseudomonadati</taxon>
        <taxon>Bacteroidota</taxon>
        <taxon>Flavobacteriia</taxon>
        <taxon>Flavobacteriales</taxon>
        <taxon>Weeksellaceae</taxon>
        <taxon>Chryseobacterium group</taxon>
        <taxon>Kaistella</taxon>
    </lineage>
</organism>
<sequence length="147" mass="16941">MKNLIILFILAILTGCSTQNKYSNFDYSFARSGGFAPMYENLLIKGNKVHYSYERQNTKIKKDFSISDAELKNIEEVLTANKFRFIQEDYKKLYDNISTIVTVKKGENSATKSNASQIMESDQQRWDNVTAVFQQIIDSRNLAESKK</sequence>